<feature type="compositionally biased region" description="Acidic residues" evidence="1">
    <location>
        <begin position="931"/>
        <end position="945"/>
    </location>
</feature>
<organism evidence="5 6">
    <name type="scientific">Hohenbuehelia grisea</name>
    <dbReference type="NCBI Taxonomy" id="104357"/>
    <lineage>
        <taxon>Eukaryota</taxon>
        <taxon>Fungi</taxon>
        <taxon>Dikarya</taxon>
        <taxon>Basidiomycota</taxon>
        <taxon>Agaricomycotina</taxon>
        <taxon>Agaricomycetes</taxon>
        <taxon>Agaricomycetidae</taxon>
        <taxon>Agaricales</taxon>
        <taxon>Pleurotineae</taxon>
        <taxon>Pleurotaceae</taxon>
        <taxon>Hohenbuehelia</taxon>
    </lineage>
</organism>
<evidence type="ECO:0000259" key="4">
    <source>
        <dbReference type="PROSITE" id="PS50222"/>
    </source>
</evidence>
<keyword evidence="6" id="KW-1185">Reference proteome</keyword>
<dbReference type="InterPro" id="IPR002048">
    <property type="entry name" value="EF_hand_dom"/>
</dbReference>
<evidence type="ECO:0000313" key="6">
    <source>
        <dbReference type="Proteomes" id="UP001556367"/>
    </source>
</evidence>
<proteinExistence type="predicted"/>
<dbReference type="PANTHER" id="PTHR11216">
    <property type="entry name" value="EH DOMAIN"/>
    <property type="match status" value="1"/>
</dbReference>
<feature type="compositionally biased region" description="Pro residues" evidence="1">
    <location>
        <begin position="1028"/>
        <end position="1041"/>
    </location>
</feature>
<feature type="compositionally biased region" description="Pro residues" evidence="1">
    <location>
        <begin position="1254"/>
        <end position="1264"/>
    </location>
</feature>
<feature type="compositionally biased region" description="Polar residues" evidence="1">
    <location>
        <begin position="549"/>
        <end position="558"/>
    </location>
</feature>
<name>A0ABR3IVC5_9AGAR</name>
<dbReference type="InterPro" id="IPR009060">
    <property type="entry name" value="UBA-like_sf"/>
</dbReference>
<dbReference type="Pfam" id="PF12763">
    <property type="entry name" value="EH"/>
    <property type="match status" value="3"/>
</dbReference>
<feature type="domain" description="EF-hand" evidence="4">
    <location>
        <begin position="348"/>
        <end position="383"/>
    </location>
</feature>
<gene>
    <name evidence="5" type="ORF">HGRIS_013418</name>
</gene>
<comment type="caution">
    <text evidence="5">The sequence shown here is derived from an EMBL/GenBank/DDBJ whole genome shotgun (WGS) entry which is preliminary data.</text>
</comment>
<feature type="region of interest" description="Disordered" evidence="1">
    <location>
        <begin position="232"/>
        <end position="290"/>
    </location>
</feature>
<feature type="region of interest" description="Disordered" evidence="1">
    <location>
        <begin position="1005"/>
        <end position="1043"/>
    </location>
</feature>
<feature type="compositionally biased region" description="Low complexity" evidence="1">
    <location>
        <begin position="1092"/>
        <end position="1104"/>
    </location>
</feature>
<dbReference type="InterPro" id="IPR011992">
    <property type="entry name" value="EF-hand-dom_pair"/>
</dbReference>
<feature type="compositionally biased region" description="Polar residues" evidence="1">
    <location>
        <begin position="1144"/>
        <end position="1158"/>
    </location>
</feature>
<dbReference type="Gene3D" id="1.10.8.10">
    <property type="entry name" value="DNA helicase RuvA subunit, C-terminal domain"/>
    <property type="match status" value="1"/>
</dbReference>
<feature type="compositionally biased region" description="Polar residues" evidence="1">
    <location>
        <begin position="402"/>
        <end position="418"/>
    </location>
</feature>
<reference evidence="6" key="1">
    <citation type="submission" date="2024-06" db="EMBL/GenBank/DDBJ databases">
        <title>Multi-omics analyses provide insights into the biosynthesis of the anticancer antibiotic pleurotin in Hohenbuehelia grisea.</title>
        <authorList>
            <person name="Weaver J.A."/>
            <person name="Alberti F."/>
        </authorList>
    </citation>
    <scope>NUCLEOTIDE SEQUENCE [LARGE SCALE GENOMIC DNA]</scope>
    <source>
        <strain evidence="6">T-177</strain>
    </source>
</reference>
<feature type="domain" description="UBA" evidence="2">
    <location>
        <begin position="1334"/>
        <end position="1374"/>
    </location>
</feature>
<feature type="domain" description="EH" evidence="3">
    <location>
        <begin position="129"/>
        <end position="219"/>
    </location>
</feature>
<feature type="region of interest" description="Disordered" evidence="1">
    <location>
        <begin position="669"/>
        <end position="811"/>
    </location>
</feature>
<feature type="compositionally biased region" description="Basic and acidic residues" evidence="1">
    <location>
        <begin position="670"/>
        <end position="684"/>
    </location>
</feature>
<feature type="domain" description="EH" evidence="3">
    <location>
        <begin position="10"/>
        <end position="128"/>
    </location>
</feature>
<evidence type="ECO:0000313" key="5">
    <source>
        <dbReference type="EMBL" id="KAL0947299.1"/>
    </source>
</evidence>
<feature type="region of interest" description="Disordered" evidence="1">
    <location>
        <begin position="396"/>
        <end position="558"/>
    </location>
</feature>
<dbReference type="PROSITE" id="PS50030">
    <property type="entry name" value="UBA"/>
    <property type="match status" value="1"/>
</dbReference>
<dbReference type="CDD" id="cd00052">
    <property type="entry name" value="EH"/>
    <property type="match status" value="3"/>
</dbReference>
<accession>A0ABR3IVC5</accession>
<feature type="region of interest" description="Disordered" evidence="1">
    <location>
        <begin position="861"/>
        <end position="978"/>
    </location>
</feature>
<dbReference type="Pfam" id="PF00627">
    <property type="entry name" value="UBA"/>
    <property type="match status" value="1"/>
</dbReference>
<feature type="compositionally biased region" description="Low complexity" evidence="1">
    <location>
        <begin position="733"/>
        <end position="753"/>
    </location>
</feature>
<feature type="compositionally biased region" description="Polar residues" evidence="1">
    <location>
        <begin position="443"/>
        <end position="466"/>
    </location>
</feature>
<feature type="compositionally biased region" description="Polar residues" evidence="1">
    <location>
        <begin position="762"/>
        <end position="773"/>
    </location>
</feature>
<feature type="compositionally biased region" description="Basic and acidic residues" evidence="1">
    <location>
        <begin position="918"/>
        <end position="930"/>
    </location>
</feature>
<dbReference type="InterPro" id="IPR015940">
    <property type="entry name" value="UBA"/>
</dbReference>
<dbReference type="SUPFAM" id="SSF46934">
    <property type="entry name" value="UBA-like"/>
    <property type="match status" value="1"/>
</dbReference>
<feature type="compositionally biased region" description="Basic and acidic residues" evidence="1">
    <location>
        <begin position="537"/>
        <end position="546"/>
    </location>
</feature>
<dbReference type="PROSITE" id="PS50222">
    <property type="entry name" value="EF_HAND_2"/>
    <property type="match status" value="1"/>
</dbReference>
<feature type="compositionally biased region" description="Low complexity" evidence="1">
    <location>
        <begin position="788"/>
        <end position="800"/>
    </location>
</feature>
<dbReference type="PROSITE" id="PS50031">
    <property type="entry name" value="EH"/>
    <property type="match status" value="3"/>
</dbReference>
<dbReference type="EMBL" id="JASNQZ010000015">
    <property type="protein sequence ID" value="KAL0947299.1"/>
    <property type="molecule type" value="Genomic_DNA"/>
</dbReference>
<feature type="compositionally biased region" description="Basic residues" evidence="1">
    <location>
        <begin position="1290"/>
        <end position="1305"/>
    </location>
</feature>
<dbReference type="Proteomes" id="UP001556367">
    <property type="component" value="Unassembled WGS sequence"/>
</dbReference>
<feature type="compositionally biased region" description="Polar residues" evidence="1">
    <location>
        <begin position="1192"/>
        <end position="1238"/>
    </location>
</feature>
<feature type="compositionally biased region" description="Polar residues" evidence="1">
    <location>
        <begin position="525"/>
        <end position="536"/>
    </location>
</feature>
<evidence type="ECO:0000256" key="1">
    <source>
        <dbReference type="SAM" id="MobiDB-lite"/>
    </source>
</evidence>
<dbReference type="InterPro" id="IPR000261">
    <property type="entry name" value="EH_dom"/>
</dbReference>
<feature type="domain" description="EH" evidence="3">
    <location>
        <begin position="315"/>
        <end position="404"/>
    </location>
</feature>
<dbReference type="SUPFAM" id="SSF47473">
    <property type="entry name" value="EF-hand"/>
    <property type="match status" value="3"/>
</dbReference>
<evidence type="ECO:0000259" key="2">
    <source>
        <dbReference type="PROSITE" id="PS50030"/>
    </source>
</evidence>
<protein>
    <submittedName>
        <fullName evidence="5">Uncharacterized protein</fullName>
    </submittedName>
</protein>
<evidence type="ECO:0000259" key="3">
    <source>
        <dbReference type="PROSITE" id="PS50031"/>
    </source>
</evidence>
<dbReference type="Gene3D" id="1.10.238.10">
    <property type="entry name" value="EF-hand"/>
    <property type="match status" value="3"/>
</dbReference>
<feature type="region of interest" description="Disordered" evidence="1">
    <location>
        <begin position="1081"/>
        <end position="1158"/>
    </location>
</feature>
<feature type="compositionally biased region" description="Low complexity" evidence="1">
    <location>
        <begin position="870"/>
        <end position="886"/>
    </location>
</feature>
<dbReference type="SMART" id="SM00027">
    <property type="entry name" value="EH"/>
    <property type="match status" value="3"/>
</dbReference>
<sequence>MSSFTPTPAEQALVSQIFAQNDTQGRGVITGETAIRVFNGAKLNGQLLAQIWAIADEDESGQLARRGVSIALRLIGWAQKGETVSRQLINKPGPLAVLEGYNTVARHGTGASAPKSPPPLAFPPLTPQDRTKYQGLFQRTRPEDGLLSGEKARVVFVKSKLSTDQLLQIWNLADTKSRGYLDQTDFIIAMYFIEGLMQKRLSFIPTSLPPGLYQQASGGAFQSASSFGGLASQPTGTSGSFSPSLSSFSQNRPLQQQYTGQSQSLQPDYTGLSATQGRGPPPRLPSRPNVVAAGSAAFGNLNGAAQPPWDVSAADKAAYDQHFETLDTHKQGYIEGDIAVPFMVQSNLDGEDLARIWDLADLSGDGRLTRDGFAVAMHLMNQRIAHKPIPAVLPPSLIPPSMRQQAARSPFVSATSAFQPQPPPLAEPEPDLLWDDTPPPSATPQIPQSTGLKALSQQATGSQQLTFGGPPPIPARNVSGPVAQDPFGSSPFAPAPGAHKDLLSDDDEVERSPPLHDQSAEIGNVRNQLNSTTRSLETAKAERAKLEQAASNQTAELSSMQGQLAVVKASYDHETNLLSSLRERFATQAADIQKTREELICAESDLSAVRVEKAELEGNILRDKEEVRGLNRKMAETTKETETIKAEVEKAKKEAKQQKGLLAIARKQLGAKEAERAKAEKEREEAETEAAAASKEREEAEAALERAAAAALPVSPPEPQRQDSVTFAAAHALPTSPGGSSPSTSLSGLPKSSNPFERRMMSSDSTTPRSQSPFLPFANAPVPTPPVALANGAAAPLATDAQEDDPFGFNQLAQPVDQPIAESATETLPPKSPVPPVAELSNLSAEAPKAPPALLADAVSPTAESELFSTPPTTAATLPPHSAPATRFTVDEINTKFPAVGSIPGSYPFSASTVGQRESTDLSHDLKELDIPESDSDSDDEDEVPLAELAKEKRASTGLSPKPKAAEPNGSVTPKSNAQASFDDVFGVPTVAPAAGGAAVATTDALGASPPAAKPSTGDPFGFESSPAPAPAPAPAFPPPVAGVDAFDAALGKIATPPSTQPQFTFDSAFDDNFDFAAATESKSTFPPVPKPANGDAKAAAAPAQSSFDDVFGTKSAPATAPTQNGATKEAAPATSFDDVFGTASDTTAPSSQATSAFTMVPTDLSKSTTSTNNGAAAAANAFDDTFANFSTTPSLNLDSSFTSVSTPPKSAVASSGTPASPTQASKSQTFPAVSTPGSPVLARATSPTSVASPPRPKSPPPRTASPKPRVSTSSSHNQTLEKPKEPPHRHSKLSIRLPFGKKKKQEAPPPPPPAQFLTPPAEEPSRSVTPGGNEDAEPVKQLCGMGFSRTDAITALERNGYDVQRALNSLLGAA</sequence>
<feature type="compositionally biased region" description="Basic and acidic residues" evidence="1">
    <location>
        <begin position="1280"/>
        <end position="1289"/>
    </location>
</feature>
<dbReference type="SMART" id="SM00165">
    <property type="entry name" value="UBA"/>
    <property type="match status" value="1"/>
</dbReference>
<feature type="compositionally biased region" description="Basic and acidic residues" evidence="1">
    <location>
        <begin position="694"/>
        <end position="704"/>
    </location>
</feature>
<feature type="compositionally biased region" description="Low complexity" evidence="1">
    <location>
        <begin position="232"/>
        <end position="266"/>
    </location>
</feature>
<feature type="region of interest" description="Disordered" evidence="1">
    <location>
        <begin position="1188"/>
        <end position="1340"/>
    </location>
</feature>